<dbReference type="SMART" id="SM00248">
    <property type="entry name" value="ANK"/>
    <property type="match status" value="2"/>
</dbReference>
<organism evidence="8 9">
    <name type="scientific">Corymbia citriodora subsp. variegata</name>
    <dbReference type="NCBI Taxonomy" id="360336"/>
    <lineage>
        <taxon>Eukaryota</taxon>
        <taxon>Viridiplantae</taxon>
        <taxon>Streptophyta</taxon>
        <taxon>Embryophyta</taxon>
        <taxon>Tracheophyta</taxon>
        <taxon>Spermatophyta</taxon>
        <taxon>Magnoliopsida</taxon>
        <taxon>eudicotyledons</taxon>
        <taxon>Gunneridae</taxon>
        <taxon>Pentapetalae</taxon>
        <taxon>rosids</taxon>
        <taxon>malvids</taxon>
        <taxon>Myrtales</taxon>
        <taxon>Myrtaceae</taxon>
        <taxon>Myrtoideae</taxon>
        <taxon>Eucalypteae</taxon>
        <taxon>Corymbia</taxon>
    </lineage>
</organism>
<dbReference type="PROSITE" id="PS50088">
    <property type="entry name" value="ANK_REPEAT"/>
    <property type="match status" value="1"/>
</dbReference>
<dbReference type="SUPFAM" id="SSF48403">
    <property type="entry name" value="Ankyrin repeat"/>
    <property type="match status" value="1"/>
</dbReference>
<dbReference type="AlphaFoldDB" id="A0A8T0CT77"/>
<keyword evidence="6" id="KW-0040">ANK repeat</keyword>
<dbReference type="InterPro" id="IPR001245">
    <property type="entry name" value="Ser-Thr/Tyr_kinase_cat_dom"/>
</dbReference>
<evidence type="ECO:0000256" key="1">
    <source>
        <dbReference type="ARBA" id="ARBA00005843"/>
    </source>
</evidence>
<dbReference type="Proteomes" id="UP000806378">
    <property type="component" value="Unassembled WGS sequence"/>
</dbReference>
<dbReference type="EMBL" id="MU089580">
    <property type="protein sequence ID" value="KAF7850833.1"/>
    <property type="molecule type" value="Genomic_DNA"/>
</dbReference>
<feature type="repeat" description="ANK" evidence="6">
    <location>
        <begin position="49"/>
        <end position="81"/>
    </location>
</feature>
<evidence type="ECO:0000313" key="9">
    <source>
        <dbReference type="Proteomes" id="UP000806378"/>
    </source>
</evidence>
<protein>
    <recommendedName>
        <fullName evidence="7">Protein kinase domain-containing protein</fullName>
    </recommendedName>
</protein>
<evidence type="ECO:0000313" key="8">
    <source>
        <dbReference type="EMBL" id="KAF7850833.1"/>
    </source>
</evidence>
<comment type="caution">
    <text evidence="8">The sequence shown here is derived from an EMBL/GenBank/DDBJ whole genome shotgun (WGS) entry which is preliminary data.</text>
</comment>
<dbReference type="Gene3D" id="1.10.510.10">
    <property type="entry name" value="Transferase(Phosphotransferase) domain 1"/>
    <property type="match status" value="2"/>
</dbReference>
<comment type="similarity">
    <text evidence="1">Belongs to the protein kinase superfamily. TKL Ser/Thr protein kinase family.</text>
</comment>
<dbReference type="InterPro" id="IPR036770">
    <property type="entry name" value="Ankyrin_rpt-contain_sf"/>
</dbReference>
<dbReference type="PANTHER" id="PTHR44329:SF71">
    <property type="entry name" value="SERINE_THREONINE-PROTEIN KINASE CTR1-LIKE"/>
    <property type="match status" value="1"/>
</dbReference>
<dbReference type="FunFam" id="3.30.200.20:FF:000180">
    <property type="entry name" value="serine/threonine-protein kinase STY46-like"/>
    <property type="match status" value="1"/>
</dbReference>
<keyword evidence="3" id="KW-0547">Nucleotide-binding</keyword>
<dbReference type="InterPro" id="IPR051681">
    <property type="entry name" value="Ser/Thr_Kinases-Pseudokinases"/>
</dbReference>
<dbReference type="InterPro" id="IPR000719">
    <property type="entry name" value="Prot_kinase_dom"/>
</dbReference>
<sequence length="377" mass="42943">MDQLLREESSDDFDMQHIGNFLSFASRGDRVGLNQMLRNGISPNVQDYDKRTALHLAASEGHAPMVELLLHYKADVNLQDRWGRTPLSDARSYGHRDICRILEVNGGLDLKIDQPMPVRHDCDLNEVNIDITELSLVHSSIVEQGVFGESEKVKWRGTWVVKTIIKSQIYHPVKMKLSAKDNTLLRELRHPNILQFLGSIVQGEEMILITEYLPKGNLEDIVKGKVRLELPTALQYALDIARNLLQDEGGHLKIGEYWVQMLYEQIHPNQEIGPRKDGSGHKRNPSGDIKKDIFSFGIIIYQMLEGRNLPNGENSDTMHMKPADFEAKFQMSKCPKRIQQLIEDCISKDPHQRPDFTAVIQTLEEVSSSIVRLVCVC</sequence>
<accession>A0A8T0CT77</accession>
<dbReference type="InterPro" id="IPR002110">
    <property type="entry name" value="Ankyrin_rpt"/>
</dbReference>
<dbReference type="InterPro" id="IPR011009">
    <property type="entry name" value="Kinase-like_dom_sf"/>
</dbReference>
<reference evidence="8" key="1">
    <citation type="submission" date="2020-05" db="EMBL/GenBank/DDBJ databases">
        <title>WGS assembly of Corymbia citriodora subspecies variegata.</title>
        <authorList>
            <person name="Barry K."/>
            <person name="Hundley H."/>
            <person name="Shu S."/>
            <person name="Jenkins J."/>
            <person name="Grimwood J."/>
            <person name="Baten A."/>
        </authorList>
    </citation>
    <scope>NUCLEOTIDE SEQUENCE</scope>
    <source>
        <strain evidence="8">CV2-018</strain>
    </source>
</reference>
<name>A0A8T0CT77_CORYI</name>
<dbReference type="Pfam" id="PF12796">
    <property type="entry name" value="Ank_2"/>
    <property type="match status" value="1"/>
</dbReference>
<gene>
    <name evidence="8" type="ORF">BT93_L4951</name>
</gene>
<evidence type="ECO:0000256" key="3">
    <source>
        <dbReference type="ARBA" id="ARBA00022741"/>
    </source>
</evidence>
<feature type="domain" description="Protein kinase" evidence="7">
    <location>
        <begin position="136"/>
        <end position="366"/>
    </location>
</feature>
<dbReference type="Gramene" id="rna-gnl|WGS:JABURB|Cocit.L4951.1">
    <property type="protein sequence ID" value="cds-KAF7850833.1"/>
    <property type="gene ID" value="gene-BT93_L4951"/>
</dbReference>
<dbReference type="PROSITE" id="PS50011">
    <property type="entry name" value="PROTEIN_KINASE_DOM"/>
    <property type="match status" value="1"/>
</dbReference>
<dbReference type="Pfam" id="PF07714">
    <property type="entry name" value="PK_Tyr_Ser-Thr"/>
    <property type="match status" value="2"/>
</dbReference>
<dbReference type="SUPFAM" id="SSF56112">
    <property type="entry name" value="Protein kinase-like (PK-like)"/>
    <property type="match status" value="1"/>
</dbReference>
<dbReference type="PANTHER" id="PTHR44329">
    <property type="entry name" value="SERINE/THREONINE-PROTEIN KINASE TNNI3K-RELATED"/>
    <property type="match status" value="1"/>
</dbReference>
<proteinExistence type="inferred from homology"/>
<keyword evidence="2" id="KW-0808">Transferase</keyword>
<evidence type="ECO:0000256" key="2">
    <source>
        <dbReference type="ARBA" id="ARBA00022679"/>
    </source>
</evidence>
<evidence type="ECO:0000256" key="4">
    <source>
        <dbReference type="ARBA" id="ARBA00022777"/>
    </source>
</evidence>
<evidence type="ECO:0000259" key="7">
    <source>
        <dbReference type="PROSITE" id="PS50011"/>
    </source>
</evidence>
<keyword evidence="4" id="KW-0418">Kinase</keyword>
<evidence type="ECO:0000256" key="6">
    <source>
        <dbReference type="PROSITE-ProRule" id="PRU00023"/>
    </source>
</evidence>
<dbReference type="GO" id="GO:0004674">
    <property type="term" value="F:protein serine/threonine kinase activity"/>
    <property type="evidence" value="ECO:0007669"/>
    <property type="project" value="TreeGrafter"/>
</dbReference>
<dbReference type="PROSITE" id="PS50297">
    <property type="entry name" value="ANK_REP_REGION"/>
    <property type="match status" value="1"/>
</dbReference>
<dbReference type="GO" id="GO:0005524">
    <property type="term" value="F:ATP binding"/>
    <property type="evidence" value="ECO:0007669"/>
    <property type="project" value="UniProtKB-KW"/>
</dbReference>
<dbReference type="OrthoDB" id="9995210at2759"/>
<dbReference type="PIRSF" id="PIRSF000654">
    <property type="entry name" value="Integrin-linked_kinase"/>
    <property type="match status" value="1"/>
</dbReference>
<keyword evidence="9" id="KW-1185">Reference proteome</keyword>
<evidence type="ECO:0000256" key="5">
    <source>
        <dbReference type="ARBA" id="ARBA00022840"/>
    </source>
</evidence>
<dbReference type="Gene3D" id="1.25.40.20">
    <property type="entry name" value="Ankyrin repeat-containing domain"/>
    <property type="match status" value="1"/>
</dbReference>
<keyword evidence="5" id="KW-0067">ATP-binding</keyword>